<organism evidence="2 3">
    <name type="scientific">Pyrus ussuriensis x Pyrus communis</name>
    <dbReference type="NCBI Taxonomy" id="2448454"/>
    <lineage>
        <taxon>Eukaryota</taxon>
        <taxon>Viridiplantae</taxon>
        <taxon>Streptophyta</taxon>
        <taxon>Embryophyta</taxon>
        <taxon>Tracheophyta</taxon>
        <taxon>Spermatophyta</taxon>
        <taxon>Magnoliopsida</taxon>
        <taxon>eudicotyledons</taxon>
        <taxon>Gunneridae</taxon>
        <taxon>Pentapetalae</taxon>
        <taxon>rosids</taxon>
        <taxon>fabids</taxon>
        <taxon>Rosales</taxon>
        <taxon>Rosaceae</taxon>
        <taxon>Amygdaloideae</taxon>
        <taxon>Maleae</taxon>
        <taxon>Pyrus</taxon>
    </lineage>
</organism>
<comment type="caution">
    <text evidence="2">The sequence shown here is derived from an EMBL/GenBank/DDBJ whole genome shotgun (WGS) entry which is preliminary data.</text>
</comment>
<evidence type="ECO:0000313" key="3">
    <source>
        <dbReference type="Proteomes" id="UP000327157"/>
    </source>
</evidence>
<evidence type="ECO:0000313" key="2">
    <source>
        <dbReference type="EMBL" id="KAB2599917.1"/>
    </source>
</evidence>
<protein>
    <submittedName>
        <fullName evidence="2">Uncharacterized protein</fullName>
    </submittedName>
</protein>
<dbReference type="EMBL" id="SMOL01000753">
    <property type="protein sequence ID" value="KAB2599917.1"/>
    <property type="molecule type" value="Genomic_DNA"/>
</dbReference>
<evidence type="ECO:0000256" key="1">
    <source>
        <dbReference type="SAM" id="MobiDB-lite"/>
    </source>
</evidence>
<accession>A0A5N5FAC3</accession>
<reference evidence="2 3" key="1">
    <citation type="submission" date="2019-09" db="EMBL/GenBank/DDBJ databases">
        <authorList>
            <person name="Ou C."/>
        </authorList>
    </citation>
    <scope>NUCLEOTIDE SEQUENCE [LARGE SCALE GENOMIC DNA]</scope>
    <source>
        <strain evidence="2">S2</strain>
        <tissue evidence="2">Leaf</tissue>
    </source>
</reference>
<name>A0A5N5FAC3_9ROSA</name>
<reference evidence="2 3" key="3">
    <citation type="submission" date="2019-11" db="EMBL/GenBank/DDBJ databases">
        <title>A de novo genome assembly of a pear dwarfing rootstock.</title>
        <authorList>
            <person name="Wang F."/>
            <person name="Wang J."/>
            <person name="Li S."/>
            <person name="Zhang Y."/>
            <person name="Fang M."/>
            <person name="Ma L."/>
            <person name="Zhao Y."/>
            <person name="Jiang S."/>
        </authorList>
    </citation>
    <scope>NUCLEOTIDE SEQUENCE [LARGE SCALE GENOMIC DNA]</scope>
    <source>
        <strain evidence="2">S2</strain>
        <tissue evidence="2">Leaf</tissue>
    </source>
</reference>
<dbReference type="AlphaFoldDB" id="A0A5N5FAC3"/>
<sequence length="123" mass="14468">MRDEYTCPYQCNWIAYTDGMHGLKEGTQKDRDIVYTWEKPPKCGYTKKIPQLEKSLRYAKMTDPEVSPQILWSKTTKKQPTFWQLKMYIIESREHLDLLGESLSKGYEEDGSDDDNDEVVFTS</sequence>
<feature type="region of interest" description="Disordered" evidence="1">
    <location>
        <begin position="104"/>
        <end position="123"/>
    </location>
</feature>
<dbReference type="Proteomes" id="UP000327157">
    <property type="component" value="Chromosome 13"/>
</dbReference>
<proteinExistence type="predicted"/>
<feature type="compositionally biased region" description="Acidic residues" evidence="1">
    <location>
        <begin position="109"/>
        <end position="123"/>
    </location>
</feature>
<gene>
    <name evidence="2" type="ORF">D8674_010188</name>
</gene>
<keyword evidence="3" id="KW-1185">Reference proteome</keyword>
<reference evidence="3" key="2">
    <citation type="submission" date="2019-10" db="EMBL/GenBank/DDBJ databases">
        <title>A de novo genome assembly of a pear dwarfing rootstock.</title>
        <authorList>
            <person name="Wang F."/>
            <person name="Wang J."/>
            <person name="Li S."/>
            <person name="Zhang Y."/>
            <person name="Fang M."/>
            <person name="Ma L."/>
            <person name="Zhao Y."/>
            <person name="Jiang S."/>
        </authorList>
    </citation>
    <scope>NUCLEOTIDE SEQUENCE [LARGE SCALE GENOMIC DNA]</scope>
</reference>